<dbReference type="Gene3D" id="1.10.510.10">
    <property type="entry name" value="Transferase(Phosphotransferase) domain 1"/>
    <property type="match status" value="1"/>
</dbReference>
<dbReference type="OrthoDB" id="3738511at2759"/>
<evidence type="ECO:0000313" key="7">
    <source>
        <dbReference type="Proteomes" id="UP000700596"/>
    </source>
</evidence>
<dbReference type="SUPFAM" id="SSF56112">
    <property type="entry name" value="Protein kinase-like (PK-like)"/>
    <property type="match status" value="1"/>
</dbReference>
<comment type="caution">
    <text evidence="6">The sequence shown here is derived from an EMBL/GenBank/DDBJ whole genome shotgun (WGS) entry which is preliminary data.</text>
</comment>
<dbReference type="EMBL" id="JAGMWT010000036">
    <property type="protein sequence ID" value="KAH7108731.1"/>
    <property type="molecule type" value="Genomic_DNA"/>
</dbReference>
<gene>
    <name evidence="6" type="ORF">B0J11DRAFT_602109</name>
</gene>
<proteinExistence type="inferred from homology"/>
<feature type="compositionally biased region" description="Basic and acidic residues" evidence="4">
    <location>
        <begin position="27"/>
        <end position="53"/>
    </location>
</feature>
<sequence>MSSSSNRNTHFDFHSLAYEVKSPVQTAKRDGVNDPSADRPDLKSNLNKGKERLSSSLPLQAKKESPWTKYEEVFDVELGELVKVAIQNAPTTKLVSVRVFPAPAAEKTLHMYRRVQHQNIVAALDAFTTDDGLYVVLEHMPLTLEWIVRSPAYPNERQLAAILGQILDGVAYLAAEGLEHGSLSCSDILINTDGDVKIANQHACRLKSQQSVGDLRALSSITMELMQKYVKEDGAIGIDNLHRWHSNSDAVGFLSATTSVESAAELRKHPLLSRPWRKESLIGLVSLAQICARGRYSYSQRVQAAG</sequence>
<name>A0A9P9CXN8_9PLEO</name>
<keyword evidence="3" id="KW-0067">ATP-binding</keyword>
<keyword evidence="6" id="KW-0418">Kinase</keyword>
<dbReference type="InterPro" id="IPR051931">
    <property type="entry name" value="PAK3-like"/>
</dbReference>
<keyword evidence="7" id="KW-1185">Reference proteome</keyword>
<dbReference type="GO" id="GO:0004672">
    <property type="term" value="F:protein kinase activity"/>
    <property type="evidence" value="ECO:0007669"/>
    <property type="project" value="InterPro"/>
</dbReference>
<dbReference type="PANTHER" id="PTHR45832:SF22">
    <property type="entry name" value="SERINE_THREONINE-PROTEIN KINASE SAMKA-RELATED"/>
    <property type="match status" value="1"/>
</dbReference>
<dbReference type="InterPro" id="IPR000719">
    <property type="entry name" value="Prot_kinase_dom"/>
</dbReference>
<protein>
    <submittedName>
        <fullName evidence="6">Kinase-like domain-containing protein</fullName>
    </submittedName>
</protein>
<dbReference type="SMART" id="SM00220">
    <property type="entry name" value="S_TKc"/>
    <property type="match status" value="1"/>
</dbReference>
<evidence type="ECO:0000256" key="2">
    <source>
        <dbReference type="ARBA" id="ARBA00022741"/>
    </source>
</evidence>
<dbReference type="PANTHER" id="PTHR45832">
    <property type="entry name" value="SERINE/THREONINE-PROTEIN KINASE SAMKA-RELATED-RELATED"/>
    <property type="match status" value="1"/>
</dbReference>
<evidence type="ECO:0000256" key="3">
    <source>
        <dbReference type="ARBA" id="ARBA00022840"/>
    </source>
</evidence>
<dbReference type="Proteomes" id="UP000700596">
    <property type="component" value="Unassembled WGS sequence"/>
</dbReference>
<dbReference type="AlphaFoldDB" id="A0A9P9CXN8"/>
<dbReference type="GO" id="GO:0005524">
    <property type="term" value="F:ATP binding"/>
    <property type="evidence" value="ECO:0007669"/>
    <property type="project" value="UniProtKB-KW"/>
</dbReference>
<dbReference type="InterPro" id="IPR011009">
    <property type="entry name" value="Kinase-like_dom_sf"/>
</dbReference>
<dbReference type="Pfam" id="PF00069">
    <property type="entry name" value="Pkinase"/>
    <property type="match status" value="1"/>
</dbReference>
<evidence type="ECO:0000313" key="6">
    <source>
        <dbReference type="EMBL" id="KAH7108731.1"/>
    </source>
</evidence>
<reference evidence="6" key="1">
    <citation type="journal article" date="2021" name="Nat. Commun.">
        <title>Genetic determinants of endophytism in the Arabidopsis root mycobiome.</title>
        <authorList>
            <person name="Mesny F."/>
            <person name="Miyauchi S."/>
            <person name="Thiergart T."/>
            <person name="Pickel B."/>
            <person name="Atanasova L."/>
            <person name="Karlsson M."/>
            <person name="Huettel B."/>
            <person name="Barry K.W."/>
            <person name="Haridas S."/>
            <person name="Chen C."/>
            <person name="Bauer D."/>
            <person name="Andreopoulos W."/>
            <person name="Pangilinan J."/>
            <person name="LaButti K."/>
            <person name="Riley R."/>
            <person name="Lipzen A."/>
            <person name="Clum A."/>
            <person name="Drula E."/>
            <person name="Henrissat B."/>
            <person name="Kohler A."/>
            <person name="Grigoriev I.V."/>
            <person name="Martin F.M."/>
            <person name="Hacquard S."/>
        </authorList>
    </citation>
    <scope>NUCLEOTIDE SEQUENCE</scope>
    <source>
        <strain evidence="6">MPI-CAGE-CH-0243</strain>
    </source>
</reference>
<keyword evidence="6" id="KW-0808">Transferase</keyword>
<organism evidence="6 7">
    <name type="scientific">Dendryphion nanum</name>
    <dbReference type="NCBI Taxonomy" id="256645"/>
    <lineage>
        <taxon>Eukaryota</taxon>
        <taxon>Fungi</taxon>
        <taxon>Dikarya</taxon>
        <taxon>Ascomycota</taxon>
        <taxon>Pezizomycotina</taxon>
        <taxon>Dothideomycetes</taxon>
        <taxon>Pleosporomycetidae</taxon>
        <taxon>Pleosporales</taxon>
        <taxon>Torulaceae</taxon>
        <taxon>Dendryphion</taxon>
    </lineage>
</organism>
<evidence type="ECO:0000256" key="4">
    <source>
        <dbReference type="SAM" id="MobiDB-lite"/>
    </source>
</evidence>
<comment type="similarity">
    <text evidence="1">Belongs to the protein kinase superfamily. STE Ser/Thr protein kinase family. STE20 subfamily.</text>
</comment>
<feature type="region of interest" description="Disordered" evidence="4">
    <location>
        <begin position="22"/>
        <end position="60"/>
    </location>
</feature>
<evidence type="ECO:0000256" key="1">
    <source>
        <dbReference type="ARBA" id="ARBA00008874"/>
    </source>
</evidence>
<feature type="domain" description="Protein kinase" evidence="5">
    <location>
        <begin position="67"/>
        <end position="306"/>
    </location>
</feature>
<accession>A0A9P9CXN8</accession>
<keyword evidence="2" id="KW-0547">Nucleotide-binding</keyword>
<dbReference type="PROSITE" id="PS50011">
    <property type="entry name" value="PROTEIN_KINASE_DOM"/>
    <property type="match status" value="1"/>
</dbReference>
<evidence type="ECO:0000259" key="5">
    <source>
        <dbReference type="PROSITE" id="PS50011"/>
    </source>
</evidence>